<comment type="caution">
    <text evidence="2">The sequence shown here is derived from an EMBL/GenBank/DDBJ whole genome shotgun (WGS) entry which is preliminary data.</text>
</comment>
<feature type="region of interest" description="Disordered" evidence="1">
    <location>
        <begin position="50"/>
        <end position="257"/>
    </location>
</feature>
<feature type="compositionally biased region" description="Basic and acidic residues" evidence="1">
    <location>
        <begin position="208"/>
        <end position="219"/>
    </location>
</feature>
<name>A0ABQ9WN60_9EUKA</name>
<proteinExistence type="predicted"/>
<keyword evidence="3" id="KW-1185">Reference proteome</keyword>
<accession>A0ABQ9WN60</accession>
<organism evidence="2 3">
    <name type="scientific">Blattamonas nauphoetae</name>
    <dbReference type="NCBI Taxonomy" id="2049346"/>
    <lineage>
        <taxon>Eukaryota</taxon>
        <taxon>Metamonada</taxon>
        <taxon>Preaxostyla</taxon>
        <taxon>Oxymonadida</taxon>
        <taxon>Blattamonas</taxon>
    </lineage>
</organism>
<sequence>MADRPKVPPLFTLQFYENEEEEAVCHAFRDTYNLPNTVSSHLVSQVTAMHQQFLQTEEEEESEWEEEDESYEEEEVEEDSESDAPLPQKPLQQPDAGGDIINPFTPPPPPITEKEKTKIVNKLYEDAKRRNEEQRKKEEEKRKQQEEEEAKLELAEPRHVVEGRVYGETDDQPPHPECTFHPTIRKKSQNLASTRRTLTEEDGSDTTRLYKDAMKRKESQSALEEDTPQFKDSLRGSSRVGGRTIRNAHSSDRMNDTTQISQELTEKMEKEIAQQKYLEGTKKNRKERIDSITARLDHEAKEQSKTARPDKKSLKTVEQKQRKRIDESGENHTTPTTKSRNRSPLNVTELEWSFLSQPSIRLNQKMEKLEQTAFRNKRTLAHSSQLASRMLQAHISQLRISPPKDRVVRPGKFRTVPTTVSAEWNRQNIISFACIIRCCSQDQTFNRFSTDLESPKDVDAELIENEEPPFGLSFHVWEGGIHHVAFILEEKLRSRGLR</sequence>
<reference evidence="2 3" key="1">
    <citation type="journal article" date="2022" name="bioRxiv">
        <title>Genomics of Preaxostyla Flagellates Illuminates Evolutionary Transitions and the Path Towards Mitochondrial Loss.</title>
        <authorList>
            <person name="Novak L.V.F."/>
            <person name="Treitli S.C."/>
            <person name="Pyrih J."/>
            <person name="Halakuc P."/>
            <person name="Pipaliya S.V."/>
            <person name="Vacek V."/>
            <person name="Brzon O."/>
            <person name="Soukal P."/>
            <person name="Eme L."/>
            <person name="Dacks J.B."/>
            <person name="Karnkowska A."/>
            <person name="Elias M."/>
            <person name="Hampl V."/>
        </authorList>
    </citation>
    <scope>NUCLEOTIDE SEQUENCE [LARGE SCALE GENOMIC DNA]</scope>
    <source>
        <strain evidence="2">NAU3</strain>
        <tissue evidence="2">Gut</tissue>
    </source>
</reference>
<feature type="compositionally biased region" description="Polar residues" evidence="1">
    <location>
        <begin position="331"/>
        <end position="345"/>
    </location>
</feature>
<protein>
    <submittedName>
        <fullName evidence="2">Uncharacterized protein</fullName>
    </submittedName>
</protein>
<evidence type="ECO:0000313" key="2">
    <source>
        <dbReference type="EMBL" id="KAK2940182.1"/>
    </source>
</evidence>
<gene>
    <name evidence="2" type="ORF">BLNAU_24911</name>
</gene>
<feature type="compositionally biased region" description="Basic and acidic residues" evidence="1">
    <location>
        <begin position="112"/>
        <end position="167"/>
    </location>
</feature>
<feature type="region of interest" description="Disordered" evidence="1">
    <location>
        <begin position="293"/>
        <end position="345"/>
    </location>
</feature>
<dbReference type="Proteomes" id="UP001281761">
    <property type="component" value="Unassembled WGS sequence"/>
</dbReference>
<feature type="compositionally biased region" description="Basic and acidic residues" evidence="1">
    <location>
        <begin position="293"/>
        <end position="330"/>
    </location>
</feature>
<dbReference type="EMBL" id="JARBJD010000725">
    <property type="protein sequence ID" value="KAK2940182.1"/>
    <property type="molecule type" value="Genomic_DNA"/>
</dbReference>
<feature type="compositionally biased region" description="Acidic residues" evidence="1">
    <location>
        <begin position="56"/>
        <end position="82"/>
    </location>
</feature>
<evidence type="ECO:0000256" key="1">
    <source>
        <dbReference type="SAM" id="MobiDB-lite"/>
    </source>
</evidence>
<evidence type="ECO:0000313" key="3">
    <source>
        <dbReference type="Proteomes" id="UP001281761"/>
    </source>
</evidence>